<dbReference type="GO" id="GO:0003964">
    <property type="term" value="F:RNA-directed DNA polymerase activity"/>
    <property type="evidence" value="ECO:0007669"/>
    <property type="project" value="UniProtKB-EC"/>
</dbReference>
<evidence type="ECO:0000259" key="2">
    <source>
        <dbReference type="PROSITE" id="PS50994"/>
    </source>
</evidence>
<name>A0A8S4QFH2_9NEOP</name>
<dbReference type="Pfam" id="PF00665">
    <property type="entry name" value="rve"/>
    <property type="match status" value="1"/>
</dbReference>
<gene>
    <name evidence="3" type="primary">jg26724</name>
    <name evidence="3" type="ORF">PAEG_LOCUS631</name>
</gene>
<comment type="caution">
    <text evidence="3">The sequence shown here is derived from an EMBL/GenBank/DDBJ whole genome shotgun (WGS) entry which is preliminary data.</text>
</comment>
<dbReference type="GO" id="GO:0003676">
    <property type="term" value="F:nucleic acid binding"/>
    <property type="evidence" value="ECO:0007669"/>
    <property type="project" value="InterPro"/>
</dbReference>
<dbReference type="InterPro" id="IPR012337">
    <property type="entry name" value="RNaseH-like_sf"/>
</dbReference>
<reference evidence="3" key="1">
    <citation type="submission" date="2022-03" db="EMBL/GenBank/DDBJ databases">
        <authorList>
            <person name="Lindestad O."/>
        </authorList>
    </citation>
    <scope>NUCLEOTIDE SEQUENCE</scope>
</reference>
<dbReference type="EMBL" id="CAKXAJ010001969">
    <property type="protein sequence ID" value="CAH2208014.1"/>
    <property type="molecule type" value="Genomic_DNA"/>
</dbReference>
<proteinExistence type="predicted"/>
<dbReference type="OrthoDB" id="2286242at2759"/>
<sequence>MGVEKCQRRARDVMWWPGMSTDIQHAVQDCDTCQRHRVASPREPFAPHPVPALPWEVLAADIFELQNKYYLLVVDYYSKFVEVVNLSNLTSASVINVFRDIFSRFGIPKRLVTDNAGQFCSEQFHTCNEFSVVSPVQRARGTERSDYKSYDV</sequence>
<dbReference type="InterPro" id="IPR050951">
    <property type="entry name" value="Retrovirus_Pol_polyprotein"/>
</dbReference>
<dbReference type="SUPFAM" id="SSF53098">
    <property type="entry name" value="Ribonuclease H-like"/>
    <property type="match status" value="1"/>
</dbReference>
<dbReference type="InterPro" id="IPR001584">
    <property type="entry name" value="Integrase_cat-core"/>
</dbReference>
<keyword evidence="4" id="KW-1185">Reference proteome</keyword>
<dbReference type="Gene3D" id="3.30.420.10">
    <property type="entry name" value="Ribonuclease H-like superfamily/Ribonuclease H"/>
    <property type="match status" value="1"/>
</dbReference>
<feature type="domain" description="Integrase catalytic" evidence="2">
    <location>
        <begin position="50"/>
        <end position="124"/>
    </location>
</feature>
<organism evidence="3 4">
    <name type="scientific">Pararge aegeria aegeria</name>
    <dbReference type="NCBI Taxonomy" id="348720"/>
    <lineage>
        <taxon>Eukaryota</taxon>
        <taxon>Metazoa</taxon>
        <taxon>Ecdysozoa</taxon>
        <taxon>Arthropoda</taxon>
        <taxon>Hexapoda</taxon>
        <taxon>Insecta</taxon>
        <taxon>Pterygota</taxon>
        <taxon>Neoptera</taxon>
        <taxon>Endopterygota</taxon>
        <taxon>Lepidoptera</taxon>
        <taxon>Glossata</taxon>
        <taxon>Ditrysia</taxon>
        <taxon>Papilionoidea</taxon>
        <taxon>Nymphalidae</taxon>
        <taxon>Satyrinae</taxon>
        <taxon>Satyrini</taxon>
        <taxon>Parargina</taxon>
        <taxon>Pararge</taxon>
    </lineage>
</organism>
<dbReference type="EC" id="2.7.7.49" evidence="1"/>
<evidence type="ECO:0000313" key="3">
    <source>
        <dbReference type="EMBL" id="CAH2208014.1"/>
    </source>
</evidence>
<dbReference type="Pfam" id="PF17921">
    <property type="entry name" value="Integrase_H2C2"/>
    <property type="match status" value="1"/>
</dbReference>
<dbReference type="PANTHER" id="PTHR37984">
    <property type="entry name" value="PROTEIN CBG26694"/>
    <property type="match status" value="1"/>
</dbReference>
<dbReference type="PANTHER" id="PTHR37984:SF5">
    <property type="entry name" value="PROTEIN NYNRIN-LIKE"/>
    <property type="match status" value="1"/>
</dbReference>
<dbReference type="PROSITE" id="PS50994">
    <property type="entry name" value="INTEGRASE"/>
    <property type="match status" value="1"/>
</dbReference>
<dbReference type="InterPro" id="IPR036397">
    <property type="entry name" value="RNaseH_sf"/>
</dbReference>
<evidence type="ECO:0000313" key="4">
    <source>
        <dbReference type="Proteomes" id="UP000838756"/>
    </source>
</evidence>
<dbReference type="AlphaFoldDB" id="A0A8S4QFH2"/>
<dbReference type="Gene3D" id="1.10.340.70">
    <property type="match status" value="1"/>
</dbReference>
<dbReference type="InterPro" id="IPR041588">
    <property type="entry name" value="Integrase_H2C2"/>
</dbReference>
<accession>A0A8S4QFH2</accession>
<protein>
    <recommendedName>
        <fullName evidence="1">RNA-directed DNA polymerase</fullName>
        <ecNumber evidence="1">2.7.7.49</ecNumber>
    </recommendedName>
</protein>
<dbReference type="GO" id="GO:0015074">
    <property type="term" value="P:DNA integration"/>
    <property type="evidence" value="ECO:0007669"/>
    <property type="project" value="InterPro"/>
</dbReference>
<evidence type="ECO:0000256" key="1">
    <source>
        <dbReference type="ARBA" id="ARBA00012493"/>
    </source>
</evidence>
<dbReference type="Proteomes" id="UP000838756">
    <property type="component" value="Unassembled WGS sequence"/>
</dbReference>